<feature type="transmembrane region" description="Helical" evidence="1">
    <location>
        <begin position="158"/>
        <end position="186"/>
    </location>
</feature>
<sequence>MSTTTHPHTSKADCCATHTPAPEKPQAAAASCHHQDKAKAPSSAAHAHHAHHGGGGSMWGLTTSATIHCLSGCVIGEFIGLAIGVSLGLNPWMTMALATTLGFASGYTLGLWPLVKQGMSWGAAFKTLWLGETISIAAMEFAMNFTDYHVGGVTASSILAPAFWLGFAAAIPAGFAVAWPVNWWLLKRSIKKPCH</sequence>
<evidence type="ECO:0000256" key="1">
    <source>
        <dbReference type="SAM" id="Phobius"/>
    </source>
</evidence>
<dbReference type="Pfam" id="PF14342">
    <property type="entry name" value="DUF4396"/>
    <property type="match status" value="1"/>
</dbReference>
<accession>A0A3N0UYV2</accession>
<dbReference type="InParanoid" id="A0A3N0UYV2"/>
<keyword evidence="1" id="KW-0812">Transmembrane</keyword>
<feature type="transmembrane region" description="Helical" evidence="1">
    <location>
        <begin position="67"/>
        <end position="89"/>
    </location>
</feature>
<protein>
    <submittedName>
        <fullName evidence="3">DUF4396 domain-containing protein</fullName>
    </submittedName>
</protein>
<dbReference type="Proteomes" id="UP000282106">
    <property type="component" value="Unassembled WGS sequence"/>
</dbReference>
<dbReference type="AlphaFoldDB" id="A0A3N0UYV2"/>
<evidence type="ECO:0000313" key="4">
    <source>
        <dbReference type="Proteomes" id="UP000282106"/>
    </source>
</evidence>
<feature type="domain" description="DUF4396" evidence="2">
    <location>
        <begin position="59"/>
        <end position="191"/>
    </location>
</feature>
<name>A0A3N0UYV2_9GAMM</name>
<reference evidence="3 4" key="1">
    <citation type="submission" date="2018-10" db="EMBL/GenBank/DDBJ databases">
        <authorList>
            <person name="Chen W.-M."/>
        </authorList>
    </citation>
    <scope>NUCLEOTIDE SEQUENCE [LARGE SCALE GENOMIC DNA]</scope>
    <source>
        <strain evidence="3 4">THS-13</strain>
    </source>
</reference>
<dbReference type="InterPro" id="IPR025509">
    <property type="entry name" value="DUF4396"/>
</dbReference>
<gene>
    <name evidence="3" type="ORF">ED208_16820</name>
</gene>
<evidence type="ECO:0000259" key="2">
    <source>
        <dbReference type="Pfam" id="PF14342"/>
    </source>
</evidence>
<keyword evidence="1" id="KW-1133">Transmembrane helix</keyword>
<keyword evidence="4" id="KW-1185">Reference proteome</keyword>
<comment type="caution">
    <text evidence="3">The sequence shown here is derived from an EMBL/GenBank/DDBJ whole genome shotgun (WGS) entry which is preliminary data.</text>
</comment>
<dbReference type="EMBL" id="RJVO01000011">
    <property type="protein sequence ID" value="ROH85663.1"/>
    <property type="molecule type" value="Genomic_DNA"/>
</dbReference>
<dbReference type="RefSeq" id="WP_123213086.1">
    <property type="nucleotide sequence ID" value="NZ_RJVO01000011.1"/>
</dbReference>
<organism evidence="3 4">
    <name type="scientific">Stagnimonas aquatica</name>
    <dbReference type="NCBI Taxonomy" id="2689987"/>
    <lineage>
        <taxon>Bacteria</taxon>
        <taxon>Pseudomonadati</taxon>
        <taxon>Pseudomonadota</taxon>
        <taxon>Gammaproteobacteria</taxon>
        <taxon>Nevskiales</taxon>
        <taxon>Nevskiaceae</taxon>
        <taxon>Stagnimonas</taxon>
    </lineage>
</organism>
<feature type="transmembrane region" description="Helical" evidence="1">
    <location>
        <begin position="127"/>
        <end position="146"/>
    </location>
</feature>
<proteinExistence type="predicted"/>
<keyword evidence="1" id="KW-0472">Membrane</keyword>
<evidence type="ECO:0000313" key="3">
    <source>
        <dbReference type="EMBL" id="ROH85663.1"/>
    </source>
</evidence>
<feature type="transmembrane region" description="Helical" evidence="1">
    <location>
        <begin position="95"/>
        <end position="115"/>
    </location>
</feature>